<feature type="transmembrane region" description="Helical" evidence="1">
    <location>
        <begin position="16"/>
        <end position="36"/>
    </location>
</feature>
<reference evidence="2 3" key="1">
    <citation type="journal article" date="2014" name="Genome Announc.">
        <title>Draft Genome Sequence of Lysobacter capsici AZ78, a Bacterium Antagonistic to Plant-Pathogenic Oomycetes.</title>
        <authorList>
            <person name="Puopolo G."/>
            <person name="Sonego P."/>
            <person name="Engelen K."/>
            <person name="Pertot I."/>
        </authorList>
    </citation>
    <scope>NUCLEOTIDE SEQUENCE [LARGE SCALE GENOMIC DNA]</scope>
    <source>
        <strain evidence="2 3">AZ78</strain>
    </source>
</reference>
<dbReference type="RefSeq" id="WP_051547248.1">
    <property type="nucleotide sequence ID" value="NZ_JAJA02000003.1"/>
</dbReference>
<feature type="transmembrane region" description="Helical" evidence="1">
    <location>
        <begin position="42"/>
        <end position="59"/>
    </location>
</feature>
<dbReference type="Proteomes" id="UP000023435">
    <property type="component" value="Unassembled WGS sequence"/>
</dbReference>
<proteinExistence type="predicted"/>
<evidence type="ECO:0000313" key="3">
    <source>
        <dbReference type="Proteomes" id="UP000023435"/>
    </source>
</evidence>
<sequence>MATLSAAAYFLSHHPFWSLLLLIAGCNGVALLLSHWTGSKRWLWLCVIGVAAGIANLPGGRHLNAWFLHTCGTAGSATVVGIDEVPISYSEQAVFAYRAVLRTADGADVNVDFDTLNVALYPPRANDLLPPPGEPFAVRYVPGFERNIAIMVDESGYGRRHRLNQDREPVRRAAAQLAVSPRNPRFAAEYRDAVRTFLRAHRDALDPAEARALEDSVSAAGR</sequence>
<accession>A0A125TZE4</accession>
<keyword evidence="1" id="KW-0812">Transmembrane</keyword>
<comment type="caution">
    <text evidence="2">The sequence shown here is derived from an EMBL/GenBank/DDBJ whole genome shotgun (WGS) entry which is preliminary data.</text>
</comment>
<dbReference type="EMBL" id="JAJA02000003">
    <property type="protein sequence ID" value="KWS02028.1"/>
    <property type="molecule type" value="Genomic_DNA"/>
</dbReference>
<evidence type="ECO:0000256" key="1">
    <source>
        <dbReference type="SAM" id="Phobius"/>
    </source>
</evidence>
<keyword evidence="1" id="KW-1133">Transmembrane helix</keyword>
<protein>
    <recommendedName>
        <fullName evidence="4">Transmembrane protein</fullName>
    </recommendedName>
</protein>
<keyword evidence="1" id="KW-0472">Membrane</keyword>
<gene>
    <name evidence="2" type="ORF">AZ78_5161</name>
</gene>
<name>A0A125TZE4_9GAMM</name>
<dbReference type="OrthoDB" id="6023952at2"/>
<dbReference type="AlphaFoldDB" id="A0A125TZE4"/>
<keyword evidence="3" id="KW-1185">Reference proteome</keyword>
<organism evidence="2 3">
    <name type="scientific">Lysobacter capsici AZ78</name>
    <dbReference type="NCBI Taxonomy" id="1444315"/>
    <lineage>
        <taxon>Bacteria</taxon>
        <taxon>Pseudomonadati</taxon>
        <taxon>Pseudomonadota</taxon>
        <taxon>Gammaproteobacteria</taxon>
        <taxon>Lysobacterales</taxon>
        <taxon>Lysobacteraceae</taxon>
        <taxon>Lysobacter</taxon>
    </lineage>
</organism>
<evidence type="ECO:0000313" key="2">
    <source>
        <dbReference type="EMBL" id="KWS02028.1"/>
    </source>
</evidence>
<evidence type="ECO:0008006" key="4">
    <source>
        <dbReference type="Google" id="ProtNLM"/>
    </source>
</evidence>